<dbReference type="PANTHER" id="PTHR14604:SF4">
    <property type="entry name" value="F-BOX DOMAIN-CONTAINING PROTEIN"/>
    <property type="match status" value="1"/>
</dbReference>
<feature type="repeat" description="WD" evidence="4">
    <location>
        <begin position="282"/>
        <end position="314"/>
    </location>
</feature>
<feature type="non-terminal residue" evidence="7">
    <location>
        <position position="1"/>
    </location>
</feature>
<feature type="region of interest" description="Disordered" evidence="5">
    <location>
        <begin position="120"/>
        <end position="188"/>
    </location>
</feature>
<comment type="caution">
    <text evidence="7">The sequence shown here is derived from an EMBL/GenBank/DDBJ whole genome shotgun (WGS) entry which is preliminary data.</text>
</comment>
<dbReference type="Pfam" id="PF12937">
    <property type="entry name" value="F-box-like"/>
    <property type="match status" value="1"/>
</dbReference>
<feature type="compositionally biased region" description="Polar residues" evidence="5">
    <location>
        <begin position="155"/>
        <end position="167"/>
    </location>
</feature>
<feature type="region of interest" description="Disordered" evidence="5">
    <location>
        <begin position="755"/>
        <end position="824"/>
    </location>
</feature>
<dbReference type="PROSITE" id="PS50082">
    <property type="entry name" value="WD_REPEATS_2"/>
    <property type="match status" value="5"/>
</dbReference>
<dbReference type="Proteomes" id="UP001296104">
    <property type="component" value="Unassembled WGS sequence"/>
</dbReference>
<comment type="similarity">
    <text evidence="1">Belongs to the WD repeat MET30/SCONB/SCON-2 family.</text>
</comment>
<feature type="repeat" description="WD" evidence="4">
    <location>
        <begin position="370"/>
        <end position="400"/>
    </location>
</feature>
<dbReference type="Pfam" id="PF00400">
    <property type="entry name" value="WD40"/>
    <property type="match status" value="5"/>
</dbReference>
<evidence type="ECO:0000313" key="7">
    <source>
        <dbReference type="EMBL" id="CAK4000870.1"/>
    </source>
</evidence>
<feature type="compositionally biased region" description="Basic residues" evidence="5">
    <location>
        <begin position="804"/>
        <end position="816"/>
    </location>
</feature>
<evidence type="ECO:0000256" key="4">
    <source>
        <dbReference type="PROSITE-ProRule" id="PRU00221"/>
    </source>
</evidence>
<evidence type="ECO:0000259" key="6">
    <source>
        <dbReference type="PROSITE" id="PS50181"/>
    </source>
</evidence>
<keyword evidence="2 4" id="KW-0853">WD repeat</keyword>
<dbReference type="InterPro" id="IPR020472">
    <property type="entry name" value="WD40_PAC1"/>
</dbReference>
<dbReference type="InterPro" id="IPR036322">
    <property type="entry name" value="WD40_repeat_dom_sf"/>
</dbReference>
<dbReference type="PRINTS" id="PR00320">
    <property type="entry name" value="GPROTEINBRPT"/>
</dbReference>
<evidence type="ECO:0000256" key="3">
    <source>
        <dbReference type="ARBA" id="ARBA00022737"/>
    </source>
</evidence>
<dbReference type="InterPro" id="IPR001680">
    <property type="entry name" value="WD40_rpt"/>
</dbReference>
<feature type="compositionally biased region" description="Basic and acidic residues" evidence="5">
    <location>
        <begin position="127"/>
        <end position="141"/>
    </location>
</feature>
<dbReference type="PROSITE" id="PS00678">
    <property type="entry name" value="WD_REPEATS_1"/>
    <property type="match status" value="2"/>
</dbReference>
<dbReference type="InterPro" id="IPR001810">
    <property type="entry name" value="F-box_dom"/>
</dbReference>
<dbReference type="InterPro" id="IPR050995">
    <property type="entry name" value="WD-F-box_domain-protein"/>
</dbReference>
<feature type="domain" description="F-box" evidence="6">
    <location>
        <begin position="54"/>
        <end position="100"/>
    </location>
</feature>
<protein>
    <submittedName>
        <fullName evidence="7">WD40 repeat</fullName>
    </submittedName>
</protein>
<accession>A0AAI9EA89</accession>
<dbReference type="Gene3D" id="1.20.1280.50">
    <property type="match status" value="1"/>
</dbReference>
<reference evidence="7" key="1">
    <citation type="submission" date="2023-11" db="EMBL/GenBank/DDBJ databases">
        <authorList>
            <person name="Alioto T."/>
            <person name="Alioto T."/>
            <person name="Gomez Garrido J."/>
        </authorList>
    </citation>
    <scope>NUCLEOTIDE SEQUENCE</scope>
</reference>
<dbReference type="EMBL" id="CAVMBE010000021">
    <property type="protein sequence ID" value="CAK4000870.1"/>
    <property type="molecule type" value="Genomic_DNA"/>
</dbReference>
<keyword evidence="3" id="KW-0677">Repeat</keyword>
<feature type="compositionally biased region" description="Low complexity" evidence="5">
    <location>
        <begin position="762"/>
        <end position="790"/>
    </location>
</feature>
<gene>
    <name evidence="7" type="ORF">LECACI_7A004175</name>
</gene>
<dbReference type="InterPro" id="IPR036047">
    <property type="entry name" value="F-box-like_dom_sf"/>
</dbReference>
<keyword evidence="8" id="KW-1185">Reference proteome</keyword>
<sequence>HGHLQGPPCLRRGLHGIGQRRRRHRLCLIKEICPSFSTSILYDLHNEIGSMVYFDPVRYLPNELILVIFSYLSPKDLLTASLVSRPWRERTQDEKLWHDCFGREGWVLDRDAMGVVETQAKAQGTRVAERKMRTDRPETLSRKNSRKRPRDEAFNSENESTAVNPGSSRPEVEADLSDSTESMEGVEASASQYVLLDSRTTPQDAPMDFGSEPNVSAPAPALNALPAPRPDDIKLQPSLFTDRIDMPRVSWPYLYKHRRRLEKNWETGKYTMFRLPDPNHEEEGHQECVYTIQHHAKWLVSGSRDKTIRIWDLDRYRLRGEPLRGHAASVLCLQFDDKPGNDHDIIVSGGSDHYVIVWRFSTGEQLRVLKNAHAESVLNLRFDDRYLVTCSKDKTIKIWNRHEIARDSPIIPHHVLNFFNEEVDRGLTLPAFTELTVLTGHQAAVNAVQISGDTLVSASGDRSIKSWDIHTGNFVKSYSGHTKGIACVQFDGRRIVSGSSDNSVRIFDYDTTAEVACLDGHNNLVRTVQARFGDLQTITDEELLEESKQADFNFLQALEKGMKPADVSRRRQPRNAGSSRPEDMLSFGTKVPPGGGGSKWAKIVSGSYDETVIIWKRGKDGKWRPNQRLHQGMLLNHPSTSNRIRPTALPQPVNLNNINVQAGPNGIQIQVNQQQAQQLLQQAQNSLQQVNTILRQPPPGQAQALPQQQLTAVNHAQQSLNAQIQALASQQHQHAITHGAANTPQGPAVLHAALGNQNAPGHAPQQVNNQQHQAQPTQATAQPQPQPQAQGGQGGNAVQGQAQAHHHHQHHHHHHNQQNPPQRESNRVFKLQFDARRIIACSQNKVIVGWDFAAGDQDLEWVGNWSVETP</sequence>
<dbReference type="InterPro" id="IPR019775">
    <property type="entry name" value="WD40_repeat_CS"/>
</dbReference>
<feature type="repeat" description="WD" evidence="4">
    <location>
        <begin position="478"/>
        <end position="517"/>
    </location>
</feature>
<feature type="region of interest" description="Disordered" evidence="5">
    <location>
        <begin position="563"/>
        <end position="592"/>
    </location>
</feature>
<evidence type="ECO:0000256" key="1">
    <source>
        <dbReference type="ARBA" id="ARBA00007968"/>
    </source>
</evidence>
<dbReference type="Gene3D" id="2.130.10.10">
    <property type="entry name" value="YVTN repeat-like/Quinoprotein amine dehydrogenase"/>
    <property type="match status" value="1"/>
</dbReference>
<organism evidence="7 8">
    <name type="scientific">Lecanosticta acicola</name>
    <dbReference type="NCBI Taxonomy" id="111012"/>
    <lineage>
        <taxon>Eukaryota</taxon>
        <taxon>Fungi</taxon>
        <taxon>Dikarya</taxon>
        <taxon>Ascomycota</taxon>
        <taxon>Pezizomycotina</taxon>
        <taxon>Dothideomycetes</taxon>
        <taxon>Dothideomycetidae</taxon>
        <taxon>Mycosphaerellales</taxon>
        <taxon>Mycosphaerellaceae</taxon>
        <taxon>Lecanosticta</taxon>
    </lineage>
</organism>
<feature type="repeat" description="WD" evidence="4">
    <location>
        <begin position="323"/>
        <end position="368"/>
    </location>
</feature>
<dbReference type="CDD" id="cd00200">
    <property type="entry name" value="WD40"/>
    <property type="match status" value="1"/>
</dbReference>
<proteinExistence type="inferred from homology"/>
<evidence type="ECO:0000256" key="2">
    <source>
        <dbReference type="ARBA" id="ARBA00022574"/>
    </source>
</evidence>
<feature type="compositionally biased region" description="Low complexity" evidence="5">
    <location>
        <begin position="217"/>
        <end position="226"/>
    </location>
</feature>
<feature type="region of interest" description="Disordered" evidence="5">
    <location>
        <begin position="200"/>
        <end position="230"/>
    </location>
</feature>
<feature type="repeat" description="WD" evidence="4">
    <location>
        <begin position="438"/>
        <end position="477"/>
    </location>
</feature>
<dbReference type="PANTHER" id="PTHR14604">
    <property type="entry name" value="WD40 REPEAT PF20"/>
    <property type="match status" value="1"/>
</dbReference>
<name>A0AAI9EA89_9PEZI</name>
<dbReference type="AlphaFoldDB" id="A0AAI9EA89"/>
<dbReference type="PROSITE" id="PS50181">
    <property type="entry name" value="FBOX"/>
    <property type="match status" value="1"/>
</dbReference>
<evidence type="ECO:0000313" key="8">
    <source>
        <dbReference type="Proteomes" id="UP001296104"/>
    </source>
</evidence>
<dbReference type="SMART" id="SM00320">
    <property type="entry name" value="WD40"/>
    <property type="match status" value="7"/>
</dbReference>
<dbReference type="PROSITE" id="PS50294">
    <property type="entry name" value="WD_REPEATS_REGION"/>
    <property type="match status" value="5"/>
</dbReference>
<dbReference type="SUPFAM" id="SSF81383">
    <property type="entry name" value="F-box domain"/>
    <property type="match status" value="1"/>
</dbReference>
<dbReference type="SMART" id="SM00256">
    <property type="entry name" value="FBOX"/>
    <property type="match status" value="1"/>
</dbReference>
<dbReference type="SUPFAM" id="SSF50978">
    <property type="entry name" value="WD40 repeat-like"/>
    <property type="match status" value="1"/>
</dbReference>
<dbReference type="InterPro" id="IPR015943">
    <property type="entry name" value="WD40/YVTN_repeat-like_dom_sf"/>
</dbReference>
<evidence type="ECO:0000256" key="5">
    <source>
        <dbReference type="SAM" id="MobiDB-lite"/>
    </source>
</evidence>